<keyword evidence="8" id="KW-1185">Reference proteome</keyword>
<feature type="transmembrane region" description="Helical" evidence="5">
    <location>
        <begin position="93"/>
        <end position="120"/>
    </location>
</feature>
<dbReference type="OrthoDB" id="5368598at2759"/>
<evidence type="ECO:0000256" key="5">
    <source>
        <dbReference type="SAM" id="Phobius"/>
    </source>
</evidence>
<dbReference type="GO" id="GO:0004930">
    <property type="term" value="F:G protein-coupled receptor activity"/>
    <property type="evidence" value="ECO:0007669"/>
    <property type="project" value="TreeGrafter"/>
</dbReference>
<dbReference type="PANTHER" id="PTHR23112">
    <property type="entry name" value="G PROTEIN-COUPLED RECEPTOR 157-RELATED"/>
    <property type="match status" value="1"/>
</dbReference>
<feature type="transmembrane region" description="Helical" evidence="5">
    <location>
        <begin position="12"/>
        <end position="37"/>
    </location>
</feature>
<proteinExistence type="predicted"/>
<dbReference type="Pfam" id="PF11710">
    <property type="entry name" value="Git3"/>
    <property type="match status" value="1"/>
</dbReference>
<feature type="transmembrane region" description="Helical" evidence="5">
    <location>
        <begin position="49"/>
        <end position="73"/>
    </location>
</feature>
<evidence type="ECO:0000313" key="7">
    <source>
        <dbReference type="EMBL" id="ODV83104.1"/>
    </source>
</evidence>
<keyword evidence="2 5" id="KW-0812">Transmembrane</keyword>
<feature type="domain" description="Glucose receptor Git3-like N-terminal" evidence="6">
    <location>
        <begin position="13"/>
        <end position="230"/>
    </location>
</feature>
<keyword evidence="3 5" id="KW-1133">Transmembrane helix</keyword>
<evidence type="ECO:0000256" key="4">
    <source>
        <dbReference type="ARBA" id="ARBA00023136"/>
    </source>
</evidence>
<feature type="non-terminal residue" evidence="7">
    <location>
        <position position="231"/>
    </location>
</feature>
<evidence type="ECO:0000256" key="3">
    <source>
        <dbReference type="ARBA" id="ARBA00022989"/>
    </source>
</evidence>
<dbReference type="InterPro" id="IPR023041">
    <property type="entry name" value="Glucose_rcpt_Git3-like_N"/>
</dbReference>
<dbReference type="AlphaFoldDB" id="A0A1E4SUC4"/>
<protein>
    <recommendedName>
        <fullName evidence="6">Glucose receptor Git3-like N-terminal domain-containing protein</fullName>
    </recommendedName>
</protein>
<gene>
    <name evidence="7" type="ORF">CANARDRAFT_203844</name>
</gene>
<feature type="transmembrane region" description="Helical" evidence="5">
    <location>
        <begin position="203"/>
        <end position="224"/>
    </location>
</feature>
<dbReference type="EMBL" id="KV453868">
    <property type="protein sequence ID" value="ODV83104.1"/>
    <property type="molecule type" value="Genomic_DNA"/>
</dbReference>
<evidence type="ECO:0000256" key="2">
    <source>
        <dbReference type="ARBA" id="ARBA00022692"/>
    </source>
</evidence>
<dbReference type="Proteomes" id="UP000094801">
    <property type="component" value="Unassembled WGS sequence"/>
</dbReference>
<evidence type="ECO:0000256" key="1">
    <source>
        <dbReference type="ARBA" id="ARBA00004141"/>
    </source>
</evidence>
<organism evidence="7 8">
    <name type="scientific">[Candida] arabinofermentans NRRL YB-2248</name>
    <dbReference type="NCBI Taxonomy" id="983967"/>
    <lineage>
        <taxon>Eukaryota</taxon>
        <taxon>Fungi</taxon>
        <taxon>Dikarya</taxon>
        <taxon>Ascomycota</taxon>
        <taxon>Saccharomycotina</taxon>
        <taxon>Pichiomycetes</taxon>
        <taxon>Pichiales</taxon>
        <taxon>Pichiaceae</taxon>
        <taxon>Ogataea</taxon>
        <taxon>Ogataea/Candida clade</taxon>
    </lineage>
</organism>
<dbReference type="STRING" id="983967.A0A1E4SUC4"/>
<comment type="subcellular location">
    <subcellularLocation>
        <location evidence="1">Membrane</location>
        <topology evidence="1">Multi-pass membrane protein</topology>
    </subcellularLocation>
</comment>
<reference evidence="8" key="1">
    <citation type="submission" date="2016-04" db="EMBL/GenBank/DDBJ databases">
        <title>Comparative genomics of biotechnologically important yeasts.</title>
        <authorList>
            <consortium name="DOE Joint Genome Institute"/>
            <person name="Riley R."/>
            <person name="Haridas S."/>
            <person name="Wolfe K.H."/>
            <person name="Lopes M.R."/>
            <person name="Hittinger C.T."/>
            <person name="Goker M."/>
            <person name="Salamov A."/>
            <person name="Wisecaver J."/>
            <person name="Long T.M."/>
            <person name="Aerts A.L."/>
            <person name="Barry K."/>
            <person name="Choi C."/>
            <person name="Clum A."/>
            <person name="Coughlan A.Y."/>
            <person name="Deshpande S."/>
            <person name="Douglass A.P."/>
            <person name="Hanson S.J."/>
            <person name="Klenk H.-P."/>
            <person name="Labutti K."/>
            <person name="Lapidus A."/>
            <person name="Lindquist E."/>
            <person name="Lipzen A."/>
            <person name="Meier-Kolthoff J.P."/>
            <person name="Ohm R.A."/>
            <person name="Otillar R.P."/>
            <person name="Pangilinan J."/>
            <person name="Peng Y."/>
            <person name="Rokas A."/>
            <person name="Rosa C.A."/>
            <person name="Scheuner C."/>
            <person name="Sibirny A.A."/>
            <person name="Slot J.C."/>
            <person name="Stielow J.B."/>
            <person name="Sun H."/>
            <person name="Kurtzman C.P."/>
            <person name="Blackwell M."/>
            <person name="Grigoriev I.V."/>
            <person name="Jeffries T.W."/>
        </authorList>
    </citation>
    <scope>NUCLEOTIDE SEQUENCE [LARGE SCALE GENOMIC DNA]</scope>
    <source>
        <strain evidence="8">NRRL YB-2248</strain>
    </source>
</reference>
<keyword evidence="4 5" id="KW-0472">Membrane</keyword>
<dbReference type="GO" id="GO:0007189">
    <property type="term" value="P:adenylate cyclase-activating G protein-coupled receptor signaling pathway"/>
    <property type="evidence" value="ECO:0007669"/>
    <property type="project" value="TreeGrafter"/>
</dbReference>
<sequence length="231" mass="26500">MKFQYTNHERSIIRICSISSSSISILSGLIAFYNIGLIHPKKRVFRQELIFILIIFDFIKSIMLLIYPCIVEYTNESILNGDSRRRDRFINSIGWFTSFSIEGADLIILCFAIHIAMLIFKKKKTKQLKTNKKKNSDGSGSGGSGSSGSNEGGLYTFKYLIYGLSILIPILLASLTFAGGLQYQDQISWSYMKPLSVLWFMTWIIRYCIVIIILIIYGSIYYHVMKEYRSV</sequence>
<name>A0A1E4SUC4_9ASCO</name>
<evidence type="ECO:0000259" key="6">
    <source>
        <dbReference type="Pfam" id="PF11710"/>
    </source>
</evidence>
<accession>A0A1E4SUC4</accession>
<evidence type="ECO:0000313" key="8">
    <source>
        <dbReference type="Proteomes" id="UP000094801"/>
    </source>
</evidence>
<dbReference type="GO" id="GO:0005886">
    <property type="term" value="C:plasma membrane"/>
    <property type="evidence" value="ECO:0007669"/>
    <property type="project" value="TreeGrafter"/>
</dbReference>
<feature type="transmembrane region" description="Helical" evidence="5">
    <location>
        <begin position="159"/>
        <end position="183"/>
    </location>
</feature>
<dbReference type="PANTHER" id="PTHR23112:SF37">
    <property type="entry name" value="G PROTEIN-COUPLED RECEPTOR GPR1"/>
    <property type="match status" value="1"/>
</dbReference>